<dbReference type="Gene3D" id="3.30.420.100">
    <property type="match status" value="1"/>
</dbReference>
<dbReference type="GO" id="GO:0008097">
    <property type="term" value="F:5S rRNA binding"/>
    <property type="evidence" value="ECO:0007669"/>
    <property type="project" value="TreeGrafter"/>
</dbReference>
<dbReference type="SUPFAM" id="SSF53137">
    <property type="entry name" value="Translational machinery components"/>
    <property type="match status" value="1"/>
</dbReference>
<dbReference type="PANTHER" id="PTHR12899:SF3">
    <property type="entry name" value="LARGE RIBOSOMAL SUBUNIT PROTEIN UL18M"/>
    <property type="match status" value="1"/>
</dbReference>
<dbReference type="InterPro" id="IPR057268">
    <property type="entry name" value="Ribosomal_L18"/>
</dbReference>
<dbReference type="Pfam" id="PF00861">
    <property type="entry name" value="Ribosomal_L18p"/>
    <property type="match status" value="1"/>
</dbReference>
<dbReference type="CDD" id="cd00432">
    <property type="entry name" value="Ribosomal_L18_L5e"/>
    <property type="match status" value="1"/>
</dbReference>
<dbReference type="InterPro" id="IPR005484">
    <property type="entry name" value="Ribosomal_uL18_bac/plant/anim"/>
</dbReference>
<sequence>MSKKNKKKNKGTSIRPRLLVFRSHKHIYVQIIDDSIEKTIIACSTVEHEIRNQLTSTSNITASIIVGQTIGKRLLEKNIQQVIFDRNGKPYHGRIKAVAEAARETGLIF</sequence>
<accession>B7T1W9</accession>
<dbReference type="InterPro" id="IPR004389">
    <property type="entry name" value="Ribosomal_uL18_bac-type"/>
</dbReference>
<name>B7T1W9_VAULI</name>
<dbReference type="GO" id="GO:0003735">
    <property type="term" value="F:structural constituent of ribosome"/>
    <property type="evidence" value="ECO:0007669"/>
    <property type="project" value="InterPro"/>
</dbReference>
<dbReference type="NCBIfam" id="TIGR00060">
    <property type="entry name" value="L18_bact"/>
    <property type="match status" value="1"/>
</dbReference>
<reference evidence="8" key="1">
    <citation type="journal article" date="2008" name="Proc. Natl. Acad. Sci. U.S.A.">
        <title>Horizontal gene transfer of the algal nuclear gene psbO to the photosynthetic sea slug Elysia chlorotica.</title>
        <authorList>
            <person name="Rumpho M.E."/>
            <person name="Worful J.M."/>
            <person name="Lee J."/>
            <person name="Kannan K."/>
            <person name="Tyler M.S."/>
            <person name="Bhattacharya D."/>
            <person name="Moustafa A."/>
            <person name="Manhart J.R."/>
        </authorList>
    </citation>
    <scope>NUCLEOTIDE SEQUENCE [LARGE SCALE GENOMIC DNA]</scope>
    <source>
        <strain>CCMP2940</strain>
    </source>
</reference>
<dbReference type="GO" id="GO:0005840">
    <property type="term" value="C:ribosome"/>
    <property type="evidence" value="ECO:0007669"/>
    <property type="project" value="UniProtKB-KW"/>
</dbReference>
<evidence type="ECO:0000256" key="7">
    <source>
        <dbReference type="HAMAP-Rule" id="MF_01337"/>
    </source>
</evidence>
<dbReference type="RefSeq" id="YP_002327518.1">
    <property type="nucleotide sequence ID" value="NC_011600.1"/>
</dbReference>
<keyword evidence="2 7" id="KW-0699">rRNA-binding</keyword>
<proteinExistence type="inferred from homology"/>
<organism evidence="8">
    <name type="scientific">Vaucheria litorea</name>
    <name type="common">Yellow-green alga</name>
    <dbReference type="NCBI Taxonomy" id="109269"/>
    <lineage>
        <taxon>Eukaryota</taxon>
        <taxon>Sar</taxon>
        <taxon>Stramenopiles</taxon>
        <taxon>Ochrophyta</taxon>
        <taxon>PX clade</taxon>
        <taxon>Xanthophyceae</taxon>
        <taxon>Vaucheriales</taxon>
        <taxon>Vaucheriaceae</taxon>
        <taxon>Vaucheria</taxon>
    </lineage>
</organism>
<dbReference type="FunFam" id="3.30.420.100:FF:000001">
    <property type="entry name" value="50S ribosomal protein L18"/>
    <property type="match status" value="1"/>
</dbReference>
<dbReference type="GO" id="GO:0009507">
    <property type="term" value="C:chloroplast"/>
    <property type="evidence" value="ECO:0007669"/>
    <property type="project" value="UniProtKB-SubCell"/>
</dbReference>
<evidence type="ECO:0000256" key="3">
    <source>
        <dbReference type="ARBA" id="ARBA00022884"/>
    </source>
</evidence>
<keyword evidence="3 7" id="KW-0694">RNA-binding</keyword>
<protein>
    <recommendedName>
        <fullName evidence="6 7">Large ribosomal subunit protein uL18c</fullName>
    </recommendedName>
</protein>
<comment type="similarity">
    <text evidence="1 7">Belongs to the universal ribosomal protein uL18 family.</text>
</comment>
<evidence type="ECO:0000256" key="4">
    <source>
        <dbReference type="ARBA" id="ARBA00022980"/>
    </source>
</evidence>
<comment type="subcellular location">
    <subcellularLocation>
        <location evidence="7">Plastid</location>
        <location evidence="7">Chloroplast</location>
    </subcellularLocation>
</comment>
<evidence type="ECO:0000256" key="6">
    <source>
        <dbReference type="ARBA" id="ARBA00035303"/>
    </source>
</evidence>
<keyword evidence="4 7" id="KW-0689">Ribosomal protein</keyword>
<gene>
    <name evidence="7 8" type="primary">rpl18</name>
</gene>
<dbReference type="HAMAP" id="MF_01337_B">
    <property type="entry name" value="Ribosomal_uL18_B"/>
    <property type="match status" value="1"/>
</dbReference>
<comment type="function">
    <text evidence="7">Binds 5S rRNA, forms part of the central protuberance of the 50S subunit.</text>
</comment>
<evidence type="ECO:0000256" key="2">
    <source>
        <dbReference type="ARBA" id="ARBA00022730"/>
    </source>
</evidence>
<evidence type="ECO:0000313" key="8">
    <source>
        <dbReference type="EMBL" id="ACF70935.1"/>
    </source>
</evidence>
<keyword evidence="8" id="KW-0934">Plastid</keyword>
<dbReference type="GO" id="GO:1990904">
    <property type="term" value="C:ribonucleoprotein complex"/>
    <property type="evidence" value="ECO:0007669"/>
    <property type="project" value="UniProtKB-KW"/>
</dbReference>
<comment type="subunit">
    <text evidence="7">Part of the 50S ribosomal subunit; contacts the 5S rRNA.</text>
</comment>
<evidence type="ECO:0000256" key="5">
    <source>
        <dbReference type="ARBA" id="ARBA00023274"/>
    </source>
</evidence>
<dbReference type="GO" id="GO:0006412">
    <property type="term" value="P:translation"/>
    <property type="evidence" value="ECO:0007669"/>
    <property type="project" value="UniProtKB-UniRule"/>
</dbReference>
<geneLocation type="chloroplast" evidence="8"/>
<keyword evidence="5 7" id="KW-0687">Ribonucleoprotein</keyword>
<dbReference type="PANTHER" id="PTHR12899">
    <property type="entry name" value="39S RIBOSOMAL PROTEIN L18, MITOCHONDRIAL"/>
    <property type="match status" value="1"/>
</dbReference>
<keyword evidence="8" id="KW-0150">Chloroplast</keyword>
<evidence type="ECO:0000256" key="1">
    <source>
        <dbReference type="ARBA" id="ARBA00007116"/>
    </source>
</evidence>
<dbReference type="GeneID" id="7056026"/>
<dbReference type="AlphaFoldDB" id="B7T1W9"/>
<dbReference type="EMBL" id="EU912438">
    <property type="protein sequence ID" value="ACF70935.1"/>
    <property type="molecule type" value="Genomic_DNA"/>
</dbReference>